<organism evidence="8 9">
    <name type="scientific">Lacticaseibacillus jixianensis</name>
    <dbReference type="NCBI Taxonomy" id="2486012"/>
    <lineage>
        <taxon>Bacteria</taxon>
        <taxon>Bacillati</taxon>
        <taxon>Bacillota</taxon>
        <taxon>Bacilli</taxon>
        <taxon>Lactobacillales</taxon>
        <taxon>Lactobacillaceae</taxon>
        <taxon>Lacticaseibacillus</taxon>
    </lineage>
</organism>
<comment type="caution">
    <text evidence="8">The sequence shown here is derived from an EMBL/GenBank/DDBJ whole genome shotgun (WGS) entry which is preliminary data.</text>
</comment>
<keyword evidence="2" id="KW-0964">Secreted</keyword>
<gene>
    <name evidence="8" type="ORF">ACFQ3L_04205</name>
</gene>
<evidence type="ECO:0000256" key="4">
    <source>
        <dbReference type="ARBA" id="ARBA00023088"/>
    </source>
</evidence>
<dbReference type="RefSeq" id="WP_164510755.1">
    <property type="nucleotide sequence ID" value="NZ_JBHTMO010000009.1"/>
</dbReference>
<dbReference type="InterPro" id="IPR019931">
    <property type="entry name" value="LPXTG_anchor"/>
</dbReference>
<accession>A0ABW4B7R9</accession>
<evidence type="ECO:0000256" key="5">
    <source>
        <dbReference type="SAM" id="MobiDB-lite"/>
    </source>
</evidence>
<keyword evidence="9" id="KW-1185">Reference proteome</keyword>
<dbReference type="EMBL" id="JBHTMO010000009">
    <property type="protein sequence ID" value="MFD1392793.1"/>
    <property type="molecule type" value="Genomic_DNA"/>
</dbReference>
<dbReference type="Proteomes" id="UP001597249">
    <property type="component" value="Unassembled WGS sequence"/>
</dbReference>
<evidence type="ECO:0000256" key="1">
    <source>
        <dbReference type="ARBA" id="ARBA00022512"/>
    </source>
</evidence>
<keyword evidence="1" id="KW-0134">Cell wall</keyword>
<dbReference type="Pfam" id="PF00746">
    <property type="entry name" value="Gram_pos_anchor"/>
    <property type="match status" value="1"/>
</dbReference>
<evidence type="ECO:0000259" key="7">
    <source>
        <dbReference type="PROSITE" id="PS50847"/>
    </source>
</evidence>
<name>A0ABW4B7R9_9LACO</name>
<dbReference type="NCBIfam" id="TIGR01167">
    <property type="entry name" value="LPXTG_anchor"/>
    <property type="match status" value="1"/>
</dbReference>
<proteinExistence type="predicted"/>
<evidence type="ECO:0000256" key="2">
    <source>
        <dbReference type="ARBA" id="ARBA00022525"/>
    </source>
</evidence>
<dbReference type="PROSITE" id="PS50847">
    <property type="entry name" value="GRAM_POS_ANCHORING"/>
    <property type="match status" value="1"/>
</dbReference>
<protein>
    <submittedName>
        <fullName evidence="8">LPXTG cell wall anchor domain-containing protein</fullName>
    </submittedName>
</protein>
<keyword evidence="6" id="KW-0812">Transmembrane</keyword>
<feature type="region of interest" description="Disordered" evidence="5">
    <location>
        <begin position="37"/>
        <end position="69"/>
    </location>
</feature>
<feature type="transmembrane region" description="Helical" evidence="6">
    <location>
        <begin position="87"/>
        <end position="105"/>
    </location>
</feature>
<feature type="compositionally biased region" description="Polar residues" evidence="5">
    <location>
        <begin position="56"/>
        <end position="69"/>
    </location>
</feature>
<feature type="domain" description="Gram-positive cocci surface proteins LPxTG" evidence="7">
    <location>
        <begin position="78"/>
        <end position="112"/>
    </location>
</feature>
<keyword evidence="6" id="KW-0472">Membrane</keyword>
<evidence type="ECO:0000256" key="6">
    <source>
        <dbReference type="SAM" id="Phobius"/>
    </source>
</evidence>
<reference evidence="9" key="1">
    <citation type="journal article" date="2019" name="Int. J. Syst. Evol. Microbiol.">
        <title>The Global Catalogue of Microorganisms (GCM) 10K type strain sequencing project: providing services to taxonomists for standard genome sequencing and annotation.</title>
        <authorList>
            <consortium name="The Broad Institute Genomics Platform"/>
            <consortium name="The Broad Institute Genome Sequencing Center for Infectious Disease"/>
            <person name="Wu L."/>
            <person name="Ma J."/>
        </authorList>
    </citation>
    <scope>NUCLEOTIDE SEQUENCE [LARGE SCALE GENOMIC DNA]</scope>
    <source>
        <strain evidence="9">CCM 8911</strain>
    </source>
</reference>
<sequence length="112" mass="11293">MTTLGELLSTNPQVRTQTGDAVSITVADLAKAGYDADGYAKKTPAPAPLPQAPGKGTQTPGKTATPTPVANQTKAAALPKTGDTDNLFASGMGVLAVLGALFGLASDRRQRA</sequence>
<keyword evidence="4" id="KW-0572">Peptidoglycan-anchor</keyword>
<keyword evidence="6" id="KW-1133">Transmembrane helix</keyword>
<evidence type="ECO:0000256" key="3">
    <source>
        <dbReference type="ARBA" id="ARBA00022729"/>
    </source>
</evidence>
<evidence type="ECO:0000313" key="8">
    <source>
        <dbReference type="EMBL" id="MFD1392793.1"/>
    </source>
</evidence>
<evidence type="ECO:0000313" key="9">
    <source>
        <dbReference type="Proteomes" id="UP001597249"/>
    </source>
</evidence>
<keyword evidence="3" id="KW-0732">Signal</keyword>